<dbReference type="EMBL" id="CM047941">
    <property type="protein sequence ID" value="KAI9903098.1"/>
    <property type="molecule type" value="Genomic_DNA"/>
</dbReference>
<reference evidence="1" key="1">
    <citation type="submission" date="2022-10" db="EMBL/GenBank/DDBJ databases">
        <title>Complete Genome of Trichothecium roseum strain YXFP-22015, a Plant Pathogen Isolated from Citrus.</title>
        <authorList>
            <person name="Wang Y."/>
            <person name="Zhu L."/>
        </authorList>
    </citation>
    <scope>NUCLEOTIDE SEQUENCE</scope>
    <source>
        <strain evidence="1">YXFP-22015</strain>
    </source>
</reference>
<evidence type="ECO:0000313" key="1">
    <source>
        <dbReference type="EMBL" id="KAI9903098.1"/>
    </source>
</evidence>
<evidence type="ECO:0000313" key="2">
    <source>
        <dbReference type="Proteomes" id="UP001163324"/>
    </source>
</evidence>
<sequence>MVGQDSLPDFPTPIMIHDSQGVPKWTVSIPQKYDFPLSMQEYKDMSSQCREVSAQARESHGMAPLTELAMMSYDAPDNDFIDVYEAQKLGMLPAAGDTRVYDRGHFVGMDKKDMYGKAVCESSMTYVLESRDAGMGNTLMKLWTFYGLAKEQGRSFFIDDSRWAYGDYANIFRTPPVPTCRPPPRHQIVPCPFQAKHLVVSASTAPEVFPALLAKHHRMAGTNDKGRELWQLARAGYEDLFALVPDDASYVQERVQDLRKKAQTNDIIDAPIIGFHVRHGDRHPLEYQYREAYIPGEVYLEAAQQITENHYNQTESDGGDRRAVTVIASDDPMVRKEADFNSALLAQERILLASKDNMQDPNAKPIRKFLKPFTEEAFGWEGGFFAPMFWNLGVVRKNNAANAPTGVEVQDVNEESSFTAPPSEQTLQLRSLVGRAYMMDLAVLSTASDSVVCAVSTMGCRLLGVMMQWEKGVGGEGWVNVDGGFGWTGIAW</sequence>
<comment type="caution">
    <text evidence="1">The sequence shown here is derived from an EMBL/GenBank/DDBJ whole genome shotgun (WGS) entry which is preliminary data.</text>
</comment>
<protein>
    <submittedName>
        <fullName evidence="1">Uncharacterized protein</fullName>
    </submittedName>
</protein>
<keyword evidence="2" id="KW-1185">Reference proteome</keyword>
<gene>
    <name evidence="1" type="ORF">N3K66_002450</name>
</gene>
<organism evidence="1 2">
    <name type="scientific">Trichothecium roseum</name>
    <dbReference type="NCBI Taxonomy" id="47278"/>
    <lineage>
        <taxon>Eukaryota</taxon>
        <taxon>Fungi</taxon>
        <taxon>Dikarya</taxon>
        <taxon>Ascomycota</taxon>
        <taxon>Pezizomycotina</taxon>
        <taxon>Sordariomycetes</taxon>
        <taxon>Hypocreomycetidae</taxon>
        <taxon>Hypocreales</taxon>
        <taxon>Hypocreales incertae sedis</taxon>
        <taxon>Trichothecium</taxon>
    </lineage>
</organism>
<accession>A0ACC0VCB4</accession>
<name>A0ACC0VCB4_9HYPO</name>
<dbReference type="Proteomes" id="UP001163324">
    <property type="component" value="Chromosome 2"/>
</dbReference>
<proteinExistence type="predicted"/>